<feature type="compositionally biased region" description="Polar residues" evidence="1">
    <location>
        <begin position="1"/>
        <end position="14"/>
    </location>
</feature>
<feature type="transmembrane region" description="Helical" evidence="2">
    <location>
        <begin position="410"/>
        <end position="426"/>
    </location>
</feature>
<keyword evidence="2" id="KW-1133">Transmembrane helix</keyword>
<evidence type="ECO:0000313" key="4">
    <source>
        <dbReference type="Proteomes" id="UP000038009"/>
    </source>
</evidence>
<protein>
    <submittedName>
        <fullName evidence="3">Uncharacterized protein</fullName>
    </submittedName>
</protein>
<comment type="caution">
    <text evidence="3">The sequence shown here is derived from an EMBL/GenBank/DDBJ whole genome shotgun (WGS) entry which is preliminary data.</text>
</comment>
<feature type="compositionally biased region" description="Basic and acidic residues" evidence="1">
    <location>
        <begin position="322"/>
        <end position="332"/>
    </location>
</feature>
<name>A0A0N1PCL1_LEPSE</name>
<feature type="compositionally biased region" description="Low complexity" evidence="1">
    <location>
        <begin position="364"/>
        <end position="380"/>
    </location>
</feature>
<gene>
    <name evidence="3" type="ORF">ABL78_3229</name>
</gene>
<dbReference type="OrthoDB" id="265427at2759"/>
<feature type="region of interest" description="Disordered" evidence="1">
    <location>
        <begin position="1"/>
        <end position="21"/>
    </location>
</feature>
<dbReference type="AlphaFoldDB" id="A0A0N1PCL1"/>
<keyword evidence="2" id="KW-0812">Transmembrane</keyword>
<dbReference type="OMA" id="HAKLMFP"/>
<dbReference type="EMBL" id="LJSK01000077">
    <property type="protein sequence ID" value="KPI87691.1"/>
    <property type="molecule type" value="Genomic_DNA"/>
</dbReference>
<feature type="transmembrane region" description="Helical" evidence="2">
    <location>
        <begin position="148"/>
        <end position="168"/>
    </location>
</feature>
<feature type="compositionally biased region" description="Acidic residues" evidence="1">
    <location>
        <begin position="109"/>
        <end position="119"/>
    </location>
</feature>
<sequence length="427" mass="45486">MLISGANASQSTVAPSAAMTEDGQSVRQLNLNFTGNGTTSDAQTASFRYAGTTERGPASLQRRGNLVLFVKSSDNESDGQQRPINNASLQSQQNGSGGKGSNSDNSQTDTEEGEEEEQENLLSHVISTVSNSGSSVLNSVIGAARKPLLTVAIVLLYFLLLDIVMLVSNERLNRVLRRVRAADNDALVLLSSSLVRQLRGAKKDLYDTVAQSNPPETLERLEMIQHRVLALQRVCNRSIARLHAKLAFPGSAEDLAFLIEEHVAYDAQLQHLATKELEWLHTIMSSSVVHLSDEVPEGQRFVFGSHAAAYGATAGSTGGGSEGKEKLEREGAMEAGAQSNPLRNVRLERVQEPAGGSGAANRVSAQPRSRLARAASAAKQQKAHGNGEGTQDEAAEGVVGGILLLLKNRCIAFGIICLLLAAVLRMG</sequence>
<dbReference type="VEuPathDB" id="TriTrypDB:Lsey_0077_0180"/>
<feature type="compositionally biased region" description="Low complexity" evidence="1">
    <location>
        <begin position="85"/>
        <end position="94"/>
    </location>
</feature>
<evidence type="ECO:0000256" key="1">
    <source>
        <dbReference type="SAM" id="MobiDB-lite"/>
    </source>
</evidence>
<keyword evidence="2" id="KW-0472">Membrane</keyword>
<evidence type="ECO:0000256" key="2">
    <source>
        <dbReference type="SAM" id="Phobius"/>
    </source>
</evidence>
<keyword evidence="4" id="KW-1185">Reference proteome</keyword>
<feature type="region of interest" description="Disordered" evidence="1">
    <location>
        <begin position="74"/>
        <end position="121"/>
    </location>
</feature>
<accession>A0A0N1PCL1</accession>
<dbReference type="Proteomes" id="UP000038009">
    <property type="component" value="Unassembled WGS sequence"/>
</dbReference>
<evidence type="ECO:0000313" key="3">
    <source>
        <dbReference type="EMBL" id="KPI87691.1"/>
    </source>
</evidence>
<proteinExistence type="predicted"/>
<reference evidence="3 4" key="1">
    <citation type="journal article" date="2015" name="PLoS Pathog.">
        <title>Leptomonas seymouri: Adaptations to the Dixenous Life Cycle Analyzed by Genome Sequencing, Transcriptome Profiling and Co-infection with Leishmania donovani.</title>
        <authorList>
            <person name="Kraeva N."/>
            <person name="Butenko A."/>
            <person name="Hlavacova J."/>
            <person name="Kostygov A."/>
            <person name="Myskova J."/>
            <person name="Grybchuk D."/>
            <person name="Lestinova T."/>
            <person name="Votypka J."/>
            <person name="Volf P."/>
            <person name="Opperdoes F."/>
            <person name="Flegontov P."/>
            <person name="Lukes J."/>
            <person name="Yurchenko V."/>
        </authorList>
    </citation>
    <scope>NUCLEOTIDE SEQUENCE [LARGE SCALE GENOMIC DNA]</scope>
    <source>
        <strain evidence="3 4">ATCC 30220</strain>
    </source>
</reference>
<feature type="region of interest" description="Disordered" evidence="1">
    <location>
        <begin position="312"/>
        <end position="392"/>
    </location>
</feature>
<organism evidence="3 4">
    <name type="scientific">Leptomonas seymouri</name>
    <dbReference type="NCBI Taxonomy" id="5684"/>
    <lineage>
        <taxon>Eukaryota</taxon>
        <taxon>Discoba</taxon>
        <taxon>Euglenozoa</taxon>
        <taxon>Kinetoplastea</taxon>
        <taxon>Metakinetoplastina</taxon>
        <taxon>Trypanosomatida</taxon>
        <taxon>Trypanosomatidae</taxon>
        <taxon>Leishmaniinae</taxon>
        <taxon>Leptomonas</taxon>
    </lineage>
</organism>